<feature type="transmembrane region" description="Helical" evidence="1">
    <location>
        <begin position="12"/>
        <end position="33"/>
    </location>
</feature>
<keyword evidence="1" id="KW-0472">Membrane</keyword>
<evidence type="ECO:0000313" key="2">
    <source>
        <dbReference type="EMBL" id="JAP35854.1"/>
    </source>
</evidence>
<dbReference type="AlphaFoldDB" id="A0A0V0ITJ4"/>
<protein>
    <submittedName>
        <fullName evidence="2">Putative ovule protein</fullName>
    </submittedName>
</protein>
<evidence type="ECO:0000256" key="1">
    <source>
        <dbReference type="SAM" id="Phobius"/>
    </source>
</evidence>
<reference evidence="2" key="1">
    <citation type="submission" date="2015-12" db="EMBL/GenBank/DDBJ databases">
        <title>Gene expression during late stages of embryo sac development: a critical building block for successful pollen-pistil interactions.</title>
        <authorList>
            <person name="Liu Y."/>
            <person name="Joly V."/>
            <person name="Sabar M."/>
            <person name="Matton D.P."/>
        </authorList>
    </citation>
    <scope>NUCLEOTIDE SEQUENCE</scope>
</reference>
<accession>A0A0V0ITJ4</accession>
<proteinExistence type="predicted"/>
<keyword evidence="1" id="KW-1133">Transmembrane helix</keyword>
<organism evidence="2">
    <name type="scientific">Solanum chacoense</name>
    <name type="common">Chaco potato</name>
    <dbReference type="NCBI Taxonomy" id="4108"/>
    <lineage>
        <taxon>Eukaryota</taxon>
        <taxon>Viridiplantae</taxon>
        <taxon>Streptophyta</taxon>
        <taxon>Embryophyta</taxon>
        <taxon>Tracheophyta</taxon>
        <taxon>Spermatophyta</taxon>
        <taxon>Magnoliopsida</taxon>
        <taxon>eudicotyledons</taxon>
        <taxon>Gunneridae</taxon>
        <taxon>Pentapetalae</taxon>
        <taxon>asterids</taxon>
        <taxon>lamiids</taxon>
        <taxon>Solanales</taxon>
        <taxon>Solanaceae</taxon>
        <taxon>Solanoideae</taxon>
        <taxon>Solaneae</taxon>
        <taxon>Solanum</taxon>
    </lineage>
</organism>
<feature type="transmembrane region" description="Helical" evidence="1">
    <location>
        <begin position="45"/>
        <end position="64"/>
    </location>
</feature>
<sequence length="66" mass="7509">MKEKEAMVFLGFLGKAVLMMTVISISIFALLYLLKLNPSQIDLQVCFHFTLLYISIKNIVVICMPN</sequence>
<dbReference type="EMBL" id="GEDG01002540">
    <property type="protein sequence ID" value="JAP35854.1"/>
    <property type="molecule type" value="Transcribed_RNA"/>
</dbReference>
<name>A0A0V0ITJ4_SOLCH</name>
<keyword evidence="1" id="KW-0812">Transmembrane</keyword>